<dbReference type="InterPro" id="IPR036396">
    <property type="entry name" value="Cyt_P450_sf"/>
</dbReference>
<keyword evidence="6" id="KW-1133">Transmembrane helix</keyword>
<evidence type="ECO:0000256" key="4">
    <source>
        <dbReference type="PIRSR" id="PIRSR602401-1"/>
    </source>
</evidence>
<evidence type="ECO:0000256" key="3">
    <source>
        <dbReference type="ARBA" id="ARBA00023004"/>
    </source>
</evidence>
<name>A0A5J9W9J5_9POAL</name>
<keyword evidence="8" id="KW-1185">Reference proteome</keyword>
<dbReference type="PROSITE" id="PS00086">
    <property type="entry name" value="CYTOCHROME_P450"/>
    <property type="match status" value="1"/>
</dbReference>
<dbReference type="Gramene" id="TVU44054">
    <property type="protein sequence ID" value="TVU44054"/>
    <property type="gene ID" value="EJB05_03481"/>
</dbReference>
<dbReference type="GO" id="GO:0005506">
    <property type="term" value="F:iron ion binding"/>
    <property type="evidence" value="ECO:0007669"/>
    <property type="project" value="InterPro"/>
</dbReference>
<dbReference type="GO" id="GO:0016705">
    <property type="term" value="F:oxidoreductase activity, acting on paired donors, with incorporation or reduction of molecular oxygen"/>
    <property type="evidence" value="ECO:0007669"/>
    <property type="project" value="InterPro"/>
</dbReference>
<keyword evidence="5" id="KW-0560">Oxidoreductase</keyword>
<keyword evidence="4 5" id="KW-0349">Heme</keyword>
<dbReference type="EMBL" id="RWGY01000004">
    <property type="protein sequence ID" value="TVU44054.1"/>
    <property type="molecule type" value="Genomic_DNA"/>
</dbReference>
<dbReference type="InterPro" id="IPR002401">
    <property type="entry name" value="Cyt_P450_E_grp-I"/>
</dbReference>
<dbReference type="Proteomes" id="UP000324897">
    <property type="component" value="Chromosome 5"/>
</dbReference>
<dbReference type="PANTHER" id="PTHR47955">
    <property type="entry name" value="CYTOCHROME P450 FAMILY 71 PROTEIN"/>
    <property type="match status" value="1"/>
</dbReference>
<keyword evidence="3 4" id="KW-0408">Iron</keyword>
<sequence length="556" mass="62453">MAVVPLLPSHLFAWLPQQWQIGLLALLPVMLLSFAVLIRNRSTTAKNGGVRLPPGPAQGPVLGNLHQLGTLPHRSLRELARRHGPVMMLRLGTVPAVVVSSAEAAREVMKAHDLDCCSRPVSPGSKLLSYGLKDVAFAPYDEYWREMRKLFIVELLSMRRVKAAWYAREEQVDKLLGNLRRLGPNPVALNEHIFGLADGIVGTVAFGNIYGTEQFAHKERFQHVLDEAMDMLAGFSAEDFFPNAAGRLVDRVTGLVARRERIFRDLDAFFETVIDQHTDPARPKPENGGDLVDVLVDLWKEHRGTLRFTRDHVKAMIMARSPFIYLIDIENSRPASSGCNNLLFIIFQNTFVGGIDTSSVTMLWAMSELIRSPRVLKKAQDEVRAVVGKNNKERVQPDDVPKLPYLKMVVKETLRLHPPATLLLPRETMRDVKIAGYDVPAKTRVFVNAWAIGRDPASWTDDAEEFNPDRFERSEVDYNGAHFEFVPFGAGRRICPGLAMGETNVEFTLANLLYCFDWALPEGMKPEDVSMEEAGGLTFHRKTPLVLVPTKYQNRV</sequence>
<evidence type="ECO:0008006" key="9">
    <source>
        <dbReference type="Google" id="ProtNLM"/>
    </source>
</evidence>
<dbReference type="Gene3D" id="1.10.630.10">
    <property type="entry name" value="Cytochrome P450"/>
    <property type="match status" value="1"/>
</dbReference>
<feature type="transmembrane region" description="Helical" evidence="6">
    <location>
        <begin position="20"/>
        <end position="38"/>
    </location>
</feature>
<evidence type="ECO:0000256" key="2">
    <source>
        <dbReference type="ARBA" id="ARBA00022723"/>
    </source>
</evidence>
<dbReference type="SUPFAM" id="SSF48264">
    <property type="entry name" value="Cytochrome P450"/>
    <property type="match status" value="1"/>
</dbReference>
<dbReference type="AlphaFoldDB" id="A0A5J9W9J5"/>
<evidence type="ECO:0000313" key="7">
    <source>
        <dbReference type="EMBL" id="TVU44054.1"/>
    </source>
</evidence>
<keyword evidence="2 4" id="KW-0479">Metal-binding</keyword>
<dbReference type="GO" id="GO:0020037">
    <property type="term" value="F:heme binding"/>
    <property type="evidence" value="ECO:0007669"/>
    <property type="project" value="InterPro"/>
</dbReference>
<feature type="binding site" description="axial binding residue" evidence="4">
    <location>
        <position position="495"/>
    </location>
    <ligand>
        <name>heme</name>
        <dbReference type="ChEBI" id="CHEBI:30413"/>
    </ligand>
    <ligandPart>
        <name>Fe</name>
        <dbReference type="ChEBI" id="CHEBI:18248"/>
    </ligandPart>
</feature>
<reference evidence="7 8" key="1">
    <citation type="journal article" date="2019" name="Sci. Rep.">
        <title>A high-quality genome of Eragrostis curvula grass provides insights into Poaceae evolution and supports new strategies to enhance forage quality.</title>
        <authorList>
            <person name="Carballo J."/>
            <person name="Santos B.A.C.M."/>
            <person name="Zappacosta D."/>
            <person name="Garbus I."/>
            <person name="Selva J.P."/>
            <person name="Gallo C.A."/>
            <person name="Diaz A."/>
            <person name="Albertini E."/>
            <person name="Caccamo M."/>
            <person name="Echenique V."/>
        </authorList>
    </citation>
    <scope>NUCLEOTIDE SEQUENCE [LARGE SCALE GENOMIC DNA]</scope>
    <source>
        <strain evidence="8">cv. Victoria</strain>
        <tissue evidence="7">Leaf</tissue>
    </source>
</reference>
<dbReference type="OrthoDB" id="2789670at2759"/>
<keyword evidence="6" id="KW-0472">Membrane</keyword>
<evidence type="ECO:0000256" key="1">
    <source>
        <dbReference type="ARBA" id="ARBA00010617"/>
    </source>
</evidence>
<dbReference type="InterPro" id="IPR017972">
    <property type="entry name" value="Cyt_P450_CS"/>
</dbReference>
<organism evidence="7 8">
    <name type="scientific">Eragrostis curvula</name>
    <name type="common">weeping love grass</name>
    <dbReference type="NCBI Taxonomy" id="38414"/>
    <lineage>
        <taxon>Eukaryota</taxon>
        <taxon>Viridiplantae</taxon>
        <taxon>Streptophyta</taxon>
        <taxon>Embryophyta</taxon>
        <taxon>Tracheophyta</taxon>
        <taxon>Spermatophyta</taxon>
        <taxon>Magnoliopsida</taxon>
        <taxon>Liliopsida</taxon>
        <taxon>Poales</taxon>
        <taxon>Poaceae</taxon>
        <taxon>PACMAD clade</taxon>
        <taxon>Chloridoideae</taxon>
        <taxon>Eragrostideae</taxon>
        <taxon>Eragrostidinae</taxon>
        <taxon>Eragrostis</taxon>
    </lineage>
</organism>
<protein>
    <recommendedName>
        <fullName evidence="9">4-hydroxyphenylacetaldehyde oxime monooxygenase</fullName>
    </recommendedName>
</protein>
<dbReference type="PRINTS" id="PR00385">
    <property type="entry name" value="P450"/>
</dbReference>
<dbReference type="Pfam" id="PF00067">
    <property type="entry name" value="p450"/>
    <property type="match status" value="2"/>
</dbReference>
<accession>A0A5J9W9J5</accession>
<dbReference type="PRINTS" id="PR00463">
    <property type="entry name" value="EP450I"/>
</dbReference>
<feature type="non-terminal residue" evidence="7">
    <location>
        <position position="1"/>
    </location>
</feature>
<comment type="similarity">
    <text evidence="1 5">Belongs to the cytochrome P450 family.</text>
</comment>
<comment type="caution">
    <text evidence="7">The sequence shown here is derived from an EMBL/GenBank/DDBJ whole genome shotgun (WGS) entry which is preliminary data.</text>
</comment>
<keyword evidence="5" id="KW-0503">Monooxygenase</keyword>
<comment type="cofactor">
    <cofactor evidence="4">
        <name>heme</name>
        <dbReference type="ChEBI" id="CHEBI:30413"/>
    </cofactor>
</comment>
<keyword evidence="6" id="KW-0812">Transmembrane</keyword>
<evidence type="ECO:0000256" key="5">
    <source>
        <dbReference type="RuleBase" id="RU000461"/>
    </source>
</evidence>
<dbReference type="InterPro" id="IPR001128">
    <property type="entry name" value="Cyt_P450"/>
</dbReference>
<dbReference type="CDD" id="cd11072">
    <property type="entry name" value="CYP71-like"/>
    <property type="match status" value="1"/>
</dbReference>
<evidence type="ECO:0000313" key="8">
    <source>
        <dbReference type="Proteomes" id="UP000324897"/>
    </source>
</evidence>
<dbReference type="PANTHER" id="PTHR47955:SF11">
    <property type="entry name" value="4-HYDROXYPHENYLACETALDEHYDE OXIME MONOOXYGENASE"/>
    <property type="match status" value="1"/>
</dbReference>
<proteinExistence type="inferred from homology"/>
<gene>
    <name evidence="7" type="ORF">EJB05_03481</name>
</gene>
<evidence type="ECO:0000256" key="6">
    <source>
        <dbReference type="SAM" id="Phobius"/>
    </source>
</evidence>
<dbReference type="GO" id="GO:0004497">
    <property type="term" value="F:monooxygenase activity"/>
    <property type="evidence" value="ECO:0007669"/>
    <property type="project" value="UniProtKB-KW"/>
</dbReference>